<dbReference type="EMBL" id="CAIM01000328">
    <property type="protein sequence ID" value="CCI18440.1"/>
    <property type="molecule type" value="Genomic_DNA"/>
</dbReference>
<organism evidence="1 2">
    <name type="scientific">Microcystis aeruginosa PCC 9807</name>
    <dbReference type="NCBI Taxonomy" id="1160283"/>
    <lineage>
        <taxon>Bacteria</taxon>
        <taxon>Bacillati</taxon>
        <taxon>Cyanobacteriota</taxon>
        <taxon>Cyanophyceae</taxon>
        <taxon>Oscillatoriophycideae</taxon>
        <taxon>Chroococcales</taxon>
        <taxon>Microcystaceae</taxon>
        <taxon>Microcystis</taxon>
    </lineage>
</organism>
<proteinExistence type="predicted"/>
<dbReference type="HOGENOM" id="CLU_186047_0_0_3"/>
<dbReference type="Proteomes" id="UP000003613">
    <property type="component" value="Unassembled WGS sequence"/>
</dbReference>
<evidence type="ECO:0000313" key="2">
    <source>
        <dbReference type="Proteomes" id="UP000003613"/>
    </source>
</evidence>
<evidence type="ECO:0000313" key="1">
    <source>
        <dbReference type="EMBL" id="CCI18440.1"/>
    </source>
</evidence>
<gene>
    <name evidence="1" type="ORF">MICAF_3940009</name>
</gene>
<reference evidence="1 2" key="1">
    <citation type="submission" date="2012-04" db="EMBL/GenBank/DDBJ databases">
        <authorList>
            <person name="Genoscope - CEA"/>
        </authorList>
    </citation>
    <scope>NUCLEOTIDE SEQUENCE [LARGE SCALE GENOMIC DNA]</scope>
    <source>
        <strain evidence="1 2">9807</strain>
    </source>
</reference>
<dbReference type="AlphaFoldDB" id="I4H8R6"/>
<dbReference type="Pfam" id="PF25734">
    <property type="entry name" value="RelB_like_antitoxin"/>
    <property type="match status" value="1"/>
</dbReference>
<accession>I4H8R6</accession>
<name>I4H8R6_MICAE</name>
<sequence length="93" mass="10480">MTDLVRCVNINVTHQPTLNKGLTVMSSIITEEKTKEILTEILIEMMQNKRELFYEIVIEALEDIGLANAITEGLNGEFVPEEEVFAILNGEVE</sequence>
<dbReference type="InterPro" id="IPR057930">
    <property type="entry name" value="Antitoxin_put"/>
</dbReference>
<comment type="caution">
    <text evidence="1">The sequence shown here is derived from an EMBL/GenBank/DDBJ whole genome shotgun (WGS) entry which is preliminary data.</text>
</comment>
<protein>
    <submittedName>
        <fullName evidence="1">Uncharacterized protein</fullName>
    </submittedName>
</protein>